<proteinExistence type="predicted"/>
<name>A0AAU7TWB8_9GAMM</name>
<accession>A0AAU7TWB8</accession>
<dbReference type="EMBL" id="CP158292">
    <property type="protein sequence ID" value="XBV45025.1"/>
    <property type="molecule type" value="Genomic_DNA"/>
</dbReference>
<evidence type="ECO:0000313" key="1">
    <source>
        <dbReference type="EMBL" id="XBV45025.1"/>
    </source>
</evidence>
<reference evidence="1" key="1">
    <citation type="submission" date="2024-06" db="EMBL/GenBank/DDBJ databases">
        <title>Multiomics insights into the TNT degradation mechanism by Pantoea sp. BJ2 isolated from an ammunition destruction site.</title>
        <authorList>
            <person name="Luo J."/>
        </authorList>
    </citation>
    <scope>NUCLEOTIDE SEQUENCE</scope>
    <source>
        <strain evidence="1">BJ2</strain>
    </source>
</reference>
<organism evidence="1">
    <name type="scientific">Pantoea sp. BJ2</name>
    <dbReference type="NCBI Taxonomy" id="3141322"/>
    <lineage>
        <taxon>Bacteria</taxon>
        <taxon>Pseudomonadati</taxon>
        <taxon>Pseudomonadota</taxon>
        <taxon>Gammaproteobacteria</taxon>
        <taxon>Enterobacterales</taxon>
        <taxon>Erwiniaceae</taxon>
        <taxon>Pantoea</taxon>
    </lineage>
</organism>
<protein>
    <submittedName>
        <fullName evidence="1">Uncharacterized protein</fullName>
    </submittedName>
</protein>
<gene>
    <name evidence="1" type="ORF">AAF463_01455</name>
</gene>
<sequence>MDQQNRLVVMADFSAGYQRVMLAFSTIVDGLLHNPGKLTGI</sequence>
<dbReference type="AlphaFoldDB" id="A0AAU7TWB8"/>
<dbReference type="RefSeq" id="WP_255527713.1">
    <property type="nucleotide sequence ID" value="NZ_CP158292.1"/>
</dbReference>